<name>A0AAF3EKR5_9BILA</name>
<dbReference type="InterPro" id="IPR050976">
    <property type="entry name" value="Snaclec"/>
</dbReference>
<dbReference type="PROSITE" id="PS50041">
    <property type="entry name" value="C_TYPE_LECTIN_2"/>
    <property type="match status" value="1"/>
</dbReference>
<dbReference type="InterPro" id="IPR001304">
    <property type="entry name" value="C-type_lectin-like"/>
</dbReference>
<proteinExistence type="predicted"/>
<dbReference type="PANTHER" id="PTHR22991:SF40">
    <property type="entry name" value="PROTEIN CBG13490"/>
    <property type="match status" value="1"/>
</dbReference>
<accession>A0AAF3EKR5</accession>
<keyword evidence="2" id="KW-0732">Signal</keyword>
<organism evidence="4 5">
    <name type="scientific">Mesorhabditis belari</name>
    <dbReference type="NCBI Taxonomy" id="2138241"/>
    <lineage>
        <taxon>Eukaryota</taxon>
        <taxon>Metazoa</taxon>
        <taxon>Ecdysozoa</taxon>
        <taxon>Nematoda</taxon>
        <taxon>Chromadorea</taxon>
        <taxon>Rhabditida</taxon>
        <taxon>Rhabditina</taxon>
        <taxon>Rhabditomorpha</taxon>
        <taxon>Rhabditoidea</taxon>
        <taxon>Rhabditidae</taxon>
        <taxon>Mesorhabditinae</taxon>
        <taxon>Mesorhabditis</taxon>
    </lineage>
</organism>
<dbReference type="SMART" id="SM00034">
    <property type="entry name" value="CLECT"/>
    <property type="match status" value="1"/>
</dbReference>
<dbReference type="Pfam" id="PF00059">
    <property type="entry name" value="Lectin_C"/>
    <property type="match status" value="1"/>
</dbReference>
<dbReference type="WBParaSite" id="MBELARI_LOCUS14605">
    <property type="protein sequence ID" value="MBELARI_LOCUS14605"/>
    <property type="gene ID" value="MBELARI_LOCUS14605"/>
</dbReference>
<feature type="signal peptide" evidence="2">
    <location>
        <begin position="1"/>
        <end position="17"/>
    </location>
</feature>
<keyword evidence="1" id="KW-1015">Disulfide bond</keyword>
<dbReference type="SUPFAM" id="SSF56436">
    <property type="entry name" value="C-type lectin-like"/>
    <property type="match status" value="1"/>
</dbReference>
<dbReference type="PANTHER" id="PTHR22991">
    <property type="entry name" value="PROTEIN CBG13490"/>
    <property type="match status" value="1"/>
</dbReference>
<evidence type="ECO:0000259" key="3">
    <source>
        <dbReference type="PROSITE" id="PS50041"/>
    </source>
</evidence>
<evidence type="ECO:0000256" key="1">
    <source>
        <dbReference type="ARBA" id="ARBA00023157"/>
    </source>
</evidence>
<dbReference type="Gene3D" id="3.10.100.10">
    <property type="entry name" value="Mannose-Binding Protein A, subunit A"/>
    <property type="match status" value="1"/>
</dbReference>
<dbReference type="CDD" id="cd00037">
    <property type="entry name" value="CLECT"/>
    <property type="match status" value="1"/>
</dbReference>
<evidence type="ECO:0000313" key="5">
    <source>
        <dbReference type="WBParaSite" id="MBELARI_LOCUS14605"/>
    </source>
</evidence>
<dbReference type="AlphaFoldDB" id="A0AAF3EKR5"/>
<evidence type="ECO:0000256" key="2">
    <source>
        <dbReference type="SAM" id="SignalP"/>
    </source>
</evidence>
<sequence length="179" mass="19831">MLTLLCFVLLFLQIVASDNGCPTDYSYSSDFNKCIKFFDVPATQWDANMLYCKPSGGSLLSIHNSFENSFVFDLQQTIGVARSWIGATKPPGNNWIWFDGTNFNYMYGLLDIPSPDDQAKGAYIDLAERKWKVADWSMKLPFFCAATPTTPPNAKSKASAGSSINNLNRAIRVSSKIGV</sequence>
<dbReference type="Proteomes" id="UP000887575">
    <property type="component" value="Unassembled WGS sequence"/>
</dbReference>
<keyword evidence="4" id="KW-1185">Reference proteome</keyword>
<dbReference type="InterPro" id="IPR016187">
    <property type="entry name" value="CTDL_fold"/>
</dbReference>
<feature type="domain" description="C-type lectin" evidence="3">
    <location>
        <begin position="32"/>
        <end position="145"/>
    </location>
</feature>
<reference evidence="5" key="1">
    <citation type="submission" date="2024-02" db="UniProtKB">
        <authorList>
            <consortium name="WormBaseParasite"/>
        </authorList>
    </citation>
    <scope>IDENTIFICATION</scope>
</reference>
<evidence type="ECO:0000313" key="4">
    <source>
        <dbReference type="Proteomes" id="UP000887575"/>
    </source>
</evidence>
<protein>
    <submittedName>
        <fullName evidence="5">C-type lectin domain-containing protein</fullName>
    </submittedName>
</protein>
<feature type="chain" id="PRO_5041998349" evidence="2">
    <location>
        <begin position="18"/>
        <end position="179"/>
    </location>
</feature>
<dbReference type="InterPro" id="IPR016186">
    <property type="entry name" value="C-type_lectin-like/link_sf"/>
</dbReference>